<gene>
    <name evidence="2" type="ORF">U2F25_25290</name>
</gene>
<evidence type="ECO:0000259" key="1">
    <source>
        <dbReference type="Pfam" id="PF02589"/>
    </source>
</evidence>
<dbReference type="PANTHER" id="PTHR43682">
    <property type="entry name" value="LACTATE UTILIZATION PROTEIN C"/>
    <property type="match status" value="1"/>
</dbReference>
<dbReference type="PANTHER" id="PTHR43682:SF1">
    <property type="entry name" value="LACTATE UTILIZATION PROTEIN C"/>
    <property type="match status" value="1"/>
</dbReference>
<protein>
    <submittedName>
        <fullName evidence="2">LUD domain-containing protein</fullName>
    </submittedName>
</protein>
<dbReference type="Gene3D" id="3.40.50.10420">
    <property type="entry name" value="NagB/RpiA/CoA transferase-like"/>
    <property type="match status" value="1"/>
</dbReference>
<dbReference type="RefSeq" id="WP_322442439.1">
    <property type="nucleotide sequence ID" value="NZ_JAXOTQ010000035.1"/>
</dbReference>
<evidence type="ECO:0000313" key="2">
    <source>
        <dbReference type="EMBL" id="MDZ5492746.1"/>
    </source>
</evidence>
<proteinExistence type="predicted"/>
<dbReference type="EMBL" id="JAXOTQ010000035">
    <property type="protein sequence ID" value="MDZ5492746.1"/>
    <property type="molecule type" value="Genomic_DNA"/>
</dbReference>
<comment type="caution">
    <text evidence="2">The sequence shown here is derived from an EMBL/GenBank/DDBJ whole genome shotgun (WGS) entry which is preliminary data.</text>
</comment>
<dbReference type="SUPFAM" id="SSF100950">
    <property type="entry name" value="NagB/RpiA/CoA transferase-like"/>
    <property type="match status" value="1"/>
</dbReference>
<dbReference type="InterPro" id="IPR037171">
    <property type="entry name" value="NagB/RpiA_transferase-like"/>
</dbReference>
<feature type="domain" description="LUD" evidence="1">
    <location>
        <begin position="106"/>
        <end position="201"/>
    </location>
</feature>
<keyword evidence="3" id="KW-1185">Reference proteome</keyword>
<reference evidence="2 3" key="1">
    <citation type="submission" date="2023-12" db="EMBL/GenBank/DDBJ databases">
        <title>Micromonospora sp. nov., isolated from Atacama Desert.</title>
        <authorList>
            <person name="Carro L."/>
            <person name="Golinska P."/>
            <person name="Klenk H.-P."/>
            <person name="Goodfellow M."/>
        </authorList>
    </citation>
    <scope>NUCLEOTIDE SEQUENCE [LARGE SCALE GENOMIC DNA]</scope>
    <source>
        <strain evidence="2 3">4G53</strain>
    </source>
</reference>
<dbReference type="InterPro" id="IPR003741">
    <property type="entry name" value="LUD_dom"/>
</dbReference>
<dbReference type="InterPro" id="IPR024185">
    <property type="entry name" value="FTHF_cligase-like_sf"/>
</dbReference>
<dbReference type="Pfam" id="PF02589">
    <property type="entry name" value="LUD_dom"/>
    <property type="match status" value="1"/>
</dbReference>
<evidence type="ECO:0000313" key="3">
    <source>
        <dbReference type="Proteomes" id="UP001290101"/>
    </source>
</evidence>
<accession>A0ABU5JJL1</accession>
<name>A0ABU5JJL1_9ACTN</name>
<dbReference type="Proteomes" id="UP001290101">
    <property type="component" value="Unassembled WGS sequence"/>
</dbReference>
<sequence length="211" mass="22593">MVGKAVTARAEVLARLRAALVDAPTPVDVPRHYRRVAESVDLVELFVDRLVDYRAVVHHGFDALPRLLAGVDRLAVPDDIPGHWLTGFAGQVRRDTPPLSPADLDGMDAVLTGCAVAVADTGTIVLDAGQAQGRRVLTLVPDRHICVVRTGQIVGLVPEAVARLDPRAPQTWISGPSATSDIELDRVEGVHGPRRLEVVLIPDDDVIASGR</sequence>
<organism evidence="2 3">
    <name type="scientific">Micromonospora sicca</name>
    <dbReference type="NCBI Taxonomy" id="2202420"/>
    <lineage>
        <taxon>Bacteria</taxon>
        <taxon>Bacillati</taxon>
        <taxon>Actinomycetota</taxon>
        <taxon>Actinomycetes</taxon>
        <taxon>Micromonosporales</taxon>
        <taxon>Micromonosporaceae</taxon>
        <taxon>Micromonospora</taxon>
    </lineage>
</organism>